<name>A0AA41XJJ4_9MICO</name>
<protein>
    <submittedName>
        <fullName evidence="6">PIN domain-containing protein</fullName>
    </submittedName>
</protein>
<dbReference type="GO" id="GO:0046872">
    <property type="term" value="F:metal ion binding"/>
    <property type="evidence" value="ECO:0007669"/>
    <property type="project" value="UniProtKB-KW"/>
</dbReference>
<evidence type="ECO:0000313" key="7">
    <source>
        <dbReference type="Proteomes" id="UP001165587"/>
    </source>
</evidence>
<keyword evidence="3" id="KW-0378">Hydrolase</keyword>
<keyword evidence="2" id="KW-0479">Metal-binding</keyword>
<dbReference type="EMBL" id="JANLCK010000005">
    <property type="protein sequence ID" value="MCS5726551.1"/>
    <property type="molecule type" value="Genomic_DNA"/>
</dbReference>
<dbReference type="Pfam" id="PF13470">
    <property type="entry name" value="PIN_3"/>
    <property type="match status" value="1"/>
</dbReference>
<keyword evidence="1" id="KW-0540">Nuclease</keyword>
<evidence type="ECO:0000256" key="2">
    <source>
        <dbReference type="ARBA" id="ARBA00022723"/>
    </source>
</evidence>
<evidence type="ECO:0000256" key="1">
    <source>
        <dbReference type="ARBA" id="ARBA00022722"/>
    </source>
</evidence>
<gene>
    <name evidence="6" type="ORF">N1028_11660</name>
</gene>
<dbReference type="InterPro" id="IPR002716">
    <property type="entry name" value="PIN_dom"/>
</dbReference>
<proteinExistence type="predicted"/>
<dbReference type="SUPFAM" id="SSF88723">
    <property type="entry name" value="PIN domain-like"/>
    <property type="match status" value="1"/>
</dbReference>
<keyword evidence="7" id="KW-1185">Reference proteome</keyword>
<dbReference type="RefSeq" id="WP_259529067.1">
    <property type="nucleotide sequence ID" value="NZ_JANLCK010000005.1"/>
</dbReference>
<comment type="caution">
    <text evidence="6">The sequence shown here is derived from an EMBL/GenBank/DDBJ whole genome shotgun (WGS) entry which is preliminary data.</text>
</comment>
<dbReference type="GO" id="GO:0016787">
    <property type="term" value="F:hydrolase activity"/>
    <property type="evidence" value="ECO:0007669"/>
    <property type="project" value="UniProtKB-KW"/>
</dbReference>
<dbReference type="InterPro" id="IPR029060">
    <property type="entry name" value="PIN-like_dom_sf"/>
</dbReference>
<dbReference type="AlphaFoldDB" id="A0AA41XJJ4"/>
<evidence type="ECO:0000259" key="5">
    <source>
        <dbReference type="Pfam" id="PF13470"/>
    </source>
</evidence>
<reference evidence="6" key="1">
    <citation type="submission" date="2022-08" db="EMBL/GenBank/DDBJ databases">
        <authorList>
            <person name="Deng Y."/>
            <person name="Han X.-F."/>
            <person name="Zhang Y.-Q."/>
        </authorList>
    </citation>
    <scope>NUCLEOTIDE SEQUENCE</scope>
    <source>
        <strain evidence="6">CPCC 203407</strain>
    </source>
</reference>
<keyword evidence="4" id="KW-0460">Magnesium</keyword>
<organism evidence="6 7">
    <name type="scientific">Herbiconiux oxytropis</name>
    <dbReference type="NCBI Taxonomy" id="2970915"/>
    <lineage>
        <taxon>Bacteria</taxon>
        <taxon>Bacillati</taxon>
        <taxon>Actinomycetota</taxon>
        <taxon>Actinomycetes</taxon>
        <taxon>Micrococcales</taxon>
        <taxon>Microbacteriaceae</taxon>
        <taxon>Herbiconiux</taxon>
    </lineage>
</organism>
<accession>A0AA41XJJ4</accession>
<sequence length="191" mass="21473">MPQRVFVDSNVLFSRTQRDWLFLLRNEAGGMFQVHSSIDVVVEVVRAVRRHKPHLDGAITRKLHDLLIANLDEILPDYDASVEFAGTDPDDRHVHSAAVAARADLLLTSNQRDFGDPGALPYELYEPDAFFVLVDDGSEATVRRTVMKQLAYWRSRSEAGRQVKGLVQALDEAHCPQFAGRVRGHLQRLSG</sequence>
<feature type="domain" description="PIN" evidence="5">
    <location>
        <begin position="5"/>
        <end position="111"/>
    </location>
</feature>
<dbReference type="GO" id="GO:0004518">
    <property type="term" value="F:nuclease activity"/>
    <property type="evidence" value="ECO:0007669"/>
    <property type="project" value="UniProtKB-KW"/>
</dbReference>
<evidence type="ECO:0000313" key="6">
    <source>
        <dbReference type="EMBL" id="MCS5726551.1"/>
    </source>
</evidence>
<evidence type="ECO:0000256" key="3">
    <source>
        <dbReference type="ARBA" id="ARBA00022801"/>
    </source>
</evidence>
<dbReference type="Proteomes" id="UP001165587">
    <property type="component" value="Unassembled WGS sequence"/>
</dbReference>
<evidence type="ECO:0000256" key="4">
    <source>
        <dbReference type="ARBA" id="ARBA00022842"/>
    </source>
</evidence>